<reference evidence="2 3" key="1">
    <citation type="submission" date="2018-03" db="EMBL/GenBank/DDBJ databases">
        <title>Genome assembly of novel Miniimonas species PCH200.</title>
        <authorList>
            <person name="Thakur V."/>
            <person name="Kumar V."/>
            <person name="Singh D."/>
        </authorList>
    </citation>
    <scope>NUCLEOTIDE SEQUENCE [LARGE SCALE GENOMIC DNA]</scope>
    <source>
        <strain evidence="2 3">PCH200</strain>
    </source>
</reference>
<organism evidence="2 3">
    <name type="scientific">Serinibacter arcticus</name>
    <dbReference type="NCBI Taxonomy" id="1655435"/>
    <lineage>
        <taxon>Bacteria</taxon>
        <taxon>Bacillati</taxon>
        <taxon>Actinomycetota</taxon>
        <taxon>Actinomycetes</taxon>
        <taxon>Micrococcales</taxon>
        <taxon>Beutenbergiaceae</taxon>
        <taxon>Serinibacter</taxon>
    </lineage>
</organism>
<dbReference type="RefSeq" id="WP_109229769.1">
    <property type="nucleotide sequence ID" value="NZ_PYHR01000002.1"/>
</dbReference>
<feature type="region of interest" description="Disordered" evidence="1">
    <location>
        <begin position="344"/>
        <end position="398"/>
    </location>
</feature>
<evidence type="ECO:0000313" key="2">
    <source>
        <dbReference type="EMBL" id="PWD51388.1"/>
    </source>
</evidence>
<dbReference type="EMBL" id="PYHR01000002">
    <property type="protein sequence ID" value="PWD51388.1"/>
    <property type="molecule type" value="Genomic_DNA"/>
</dbReference>
<dbReference type="Gene3D" id="3.30.200.20">
    <property type="entry name" value="Phosphorylase Kinase, domain 1"/>
    <property type="match status" value="1"/>
</dbReference>
<protein>
    <recommendedName>
        <fullName evidence="4">Aminoglycoside phosphotransferase domain-containing protein</fullName>
    </recommendedName>
</protein>
<dbReference type="SUPFAM" id="SSF56112">
    <property type="entry name" value="Protein kinase-like (PK-like)"/>
    <property type="match status" value="1"/>
</dbReference>
<name>A0A2U1ZWN2_9MICO</name>
<sequence>MPESQDVLTRLLGEEPTATEDLGGSARSRVLRVTLADGSTVVAKQFTGDDAATSFLRETVGLRHLPRTPTMLASDPETHLVLMSDVGQAPTLADHLLGEDGDAAWAAAIAWAGALGDVAGRSVDDLAAVRTELSGVQVYDPTPALRDGVARLAELAGVDPERAADDLDTMEALLETEGAEVAWPTDTCPDNALATGSGWVFLDLEGTDVSHAALVAAYPALPFATCWCAFDPPEGLTEQMLSAFTLALSGHAPHITDRDEWRGDVDVASAIWIVATTSWLLPRALEGDGPIGPDGVPSPTRRQLLRSRWSWLAMRLTVTTPVLAELGAAAVAWADREWGESAASVGPYPAFAEPPSDDEDPDSDDAEELSSGTLSEVSAAAGDGETTGSERPASERED</sequence>
<feature type="compositionally biased region" description="Acidic residues" evidence="1">
    <location>
        <begin position="355"/>
        <end position="368"/>
    </location>
</feature>
<gene>
    <name evidence="2" type="ORF">C8046_12670</name>
</gene>
<keyword evidence="3" id="KW-1185">Reference proteome</keyword>
<comment type="caution">
    <text evidence="2">The sequence shown here is derived from an EMBL/GenBank/DDBJ whole genome shotgun (WGS) entry which is preliminary data.</text>
</comment>
<accession>A0A2U1ZWN2</accession>
<dbReference type="Proteomes" id="UP000245166">
    <property type="component" value="Unassembled WGS sequence"/>
</dbReference>
<dbReference type="OrthoDB" id="115252at2"/>
<dbReference type="InterPro" id="IPR011009">
    <property type="entry name" value="Kinase-like_dom_sf"/>
</dbReference>
<evidence type="ECO:0000313" key="3">
    <source>
        <dbReference type="Proteomes" id="UP000245166"/>
    </source>
</evidence>
<evidence type="ECO:0008006" key="4">
    <source>
        <dbReference type="Google" id="ProtNLM"/>
    </source>
</evidence>
<dbReference type="AlphaFoldDB" id="A0A2U1ZWN2"/>
<proteinExistence type="predicted"/>
<evidence type="ECO:0000256" key="1">
    <source>
        <dbReference type="SAM" id="MobiDB-lite"/>
    </source>
</evidence>